<evidence type="ECO:0000256" key="6">
    <source>
        <dbReference type="ARBA" id="ARBA00023242"/>
    </source>
</evidence>
<dbReference type="PANTHER" id="PTHR12346">
    <property type="entry name" value="SIN3B-RELATED"/>
    <property type="match status" value="1"/>
</dbReference>
<dbReference type="Pfam" id="PF02671">
    <property type="entry name" value="PAH"/>
    <property type="match status" value="3"/>
</dbReference>
<evidence type="ECO:0000313" key="11">
    <source>
        <dbReference type="Proteomes" id="UP000605846"/>
    </source>
</evidence>
<comment type="subcellular location">
    <subcellularLocation>
        <location evidence="1 7">Nucleus</location>
    </subcellularLocation>
</comment>
<keyword evidence="11" id="KW-1185">Reference proteome</keyword>
<proteinExistence type="predicted"/>
<feature type="compositionally biased region" description="Low complexity" evidence="8">
    <location>
        <begin position="23"/>
        <end position="33"/>
    </location>
</feature>
<keyword evidence="3" id="KW-0677">Repeat</keyword>
<dbReference type="GO" id="GO:0003714">
    <property type="term" value="F:transcription corepressor activity"/>
    <property type="evidence" value="ECO:0007669"/>
    <property type="project" value="InterPro"/>
</dbReference>
<feature type="compositionally biased region" description="Pro residues" evidence="8">
    <location>
        <begin position="224"/>
        <end position="238"/>
    </location>
</feature>
<dbReference type="OrthoDB" id="10265969at2759"/>
<dbReference type="PROSITE" id="PS51477">
    <property type="entry name" value="PAH"/>
    <property type="match status" value="2"/>
</dbReference>
<feature type="compositionally biased region" description="Basic and acidic residues" evidence="8">
    <location>
        <begin position="1288"/>
        <end position="1300"/>
    </location>
</feature>
<keyword evidence="6 7" id="KW-0539">Nucleus</keyword>
<evidence type="ECO:0000259" key="9">
    <source>
        <dbReference type="SMART" id="SM00761"/>
    </source>
</evidence>
<dbReference type="Gene3D" id="1.20.1160.11">
    <property type="entry name" value="Paired amphipathic helix"/>
    <property type="match status" value="3"/>
</dbReference>
<feature type="region of interest" description="Disordered" evidence="8">
    <location>
        <begin position="180"/>
        <end position="280"/>
    </location>
</feature>
<keyword evidence="5" id="KW-0804">Transcription</keyword>
<feature type="compositionally biased region" description="Pro residues" evidence="8">
    <location>
        <begin position="48"/>
        <end position="60"/>
    </location>
</feature>
<feature type="compositionally biased region" description="Polar residues" evidence="8">
    <location>
        <begin position="262"/>
        <end position="276"/>
    </location>
</feature>
<dbReference type="GO" id="GO:0033698">
    <property type="term" value="C:Rpd3L complex"/>
    <property type="evidence" value="ECO:0007669"/>
    <property type="project" value="UniProtKB-ARBA"/>
</dbReference>
<accession>A0A8H7BS16</accession>
<evidence type="ECO:0000256" key="7">
    <source>
        <dbReference type="PROSITE-ProRule" id="PRU00810"/>
    </source>
</evidence>
<dbReference type="Pfam" id="PF16879">
    <property type="entry name" value="Sin3a_C"/>
    <property type="match status" value="1"/>
</dbReference>
<dbReference type="FunFam" id="1.20.1160.11:FF:000001">
    <property type="entry name" value="Paired amphipathic helix protein Sin3"/>
    <property type="match status" value="1"/>
</dbReference>
<feature type="region of interest" description="Disordered" evidence="8">
    <location>
        <begin position="891"/>
        <end position="955"/>
    </location>
</feature>
<evidence type="ECO:0000256" key="4">
    <source>
        <dbReference type="ARBA" id="ARBA00023015"/>
    </source>
</evidence>
<organism evidence="10 11">
    <name type="scientific">Apophysomyces ossiformis</name>
    <dbReference type="NCBI Taxonomy" id="679940"/>
    <lineage>
        <taxon>Eukaryota</taxon>
        <taxon>Fungi</taxon>
        <taxon>Fungi incertae sedis</taxon>
        <taxon>Mucoromycota</taxon>
        <taxon>Mucoromycotina</taxon>
        <taxon>Mucoromycetes</taxon>
        <taxon>Mucorales</taxon>
        <taxon>Mucorineae</taxon>
        <taxon>Mucoraceae</taxon>
        <taxon>Apophysomyces</taxon>
    </lineage>
</organism>
<feature type="compositionally biased region" description="Low complexity" evidence="8">
    <location>
        <begin position="851"/>
        <end position="860"/>
    </location>
</feature>
<feature type="compositionally biased region" description="Acidic residues" evidence="8">
    <location>
        <begin position="827"/>
        <end position="836"/>
    </location>
</feature>
<feature type="compositionally biased region" description="Polar residues" evidence="8">
    <location>
        <begin position="935"/>
        <end position="955"/>
    </location>
</feature>
<dbReference type="PANTHER" id="PTHR12346:SF0">
    <property type="entry name" value="SIN3A, ISOFORM G"/>
    <property type="match status" value="1"/>
</dbReference>
<comment type="caution">
    <text evidence="10">The sequence shown here is derived from an EMBL/GenBank/DDBJ whole genome shotgun (WGS) entry which is preliminary data.</text>
</comment>
<dbReference type="Pfam" id="PF08295">
    <property type="entry name" value="Sin3_corepress"/>
    <property type="match status" value="1"/>
</dbReference>
<feature type="region of interest" description="Disordered" evidence="8">
    <location>
        <begin position="23"/>
        <end position="97"/>
    </location>
</feature>
<evidence type="ECO:0000256" key="8">
    <source>
        <dbReference type="SAM" id="MobiDB-lite"/>
    </source>
</evidence>
<name>A0A8H7BS16_9FUNG</name>
<feature type="region of interest" description="Disordered" evidence="8">
    <location>
        <begin position="827"/>
        <end position="874"/>
    </location>
</feature>
<dbReference type="Proteomes" id="UP000605846">
    <property type="component" value="Unassembled WGS sequence"/>
</dbReference>
<evidence type="ECO:0000256" key="5">
    <source>
        <dbReference type="ARBA" id="ARBA00023163"/>
    </source>
</evidence>
<evidence type="ECO:0000256" key="3">
    <source>
        <dbReference type="ARBA" id="ARBA00022737"/>
    </source>
</evidence>
<evidence type="ECO:0000256" key="1">
    <source>
        <dbReference type="ARBA" id="ARBA00004123"/>
    </source>
</evidence>
<dbReference type="FunFam" id="1.20.1160.11:FF:000002">
    <property type="entry name" value="Paired amphipathic helix protein SIN3"/>
    <property type="match status" value="1"/>
</dbReference>
<dbReference type="InterPro" id="IPR039774">
    <property type="entry name" value="Sin3-like"/>
</dbReference>
<protein>
    <submittedName>
        <fullName evidence="10">Transcriptional regulatory protein sin3</fullName>
    </submittedName>
</protein>
<reference evidence="10" key="1">
    <citation type="submission" date="2020-01" db="EMBL/GenBank/DDBJ databases">
        <title>Genome Sequencing of Three Apophysomyces-Like Fungal Strains Confirms a Novel Fungal Genus in the Mucoromycota with divergent Burkholderia-like Endosymbiotic Bacteria.</title>
        <authorList>
            <person name="Stajich J.E."/>
            <person name="Macias A.M."/>
            <person name="Carter-House D."/>
            <person name="Lovett B."/>
            <person name="Kasson L.R."/>
            <person name="Berry K."/>
            <person name="Grigoriev I."/>
            <person name="Chang Y."/>
            <person name="Spatafora J."/>
            <person name="Kasson M.T."/>
        </authorList>
    </citation>
    <scope>NUCLEOTIDE SEQUENCE</scope>
    <source>
        <strain evidence="10">NRRL A-21654</strain>
    </source>
</reference>
<feature type="compositionally biased region" description="Basic residues" evidence="8">
    <location>
        <begin position="861"/>
        <end position="870"/>
    </location>
</feature>
<dbReference type="FunFam" id="1.20.1160.11:FF:000003">
    <property type="entry name" value="Paired amphipathic helix SIN3-like protein"/>
    <property type="match status" value="1"/>
</dbReference>
<evidence type="ECO:0000256" key="2">
    <source>
        <dbReference type="ARBA" id="ARBA00022491"/>
    </source>
</evidence>
<dbReference type="SUPFAM" id="SSF47762">
    <property type="entry name" value="PAH2 domain"/>
    <property type="match status" value="3"/>
</dbReference>
<dbReference type="GO" id="GO:0000122">
    <property type="term" value="P:negative regulation of transcription by RNA polymerase II"/>
    <property type="evidence" value="ECO:0007669"/>
    <property type="project" value="TreeGrafter"/>
</dbReference>
<keyword evidence="4" id="KW-0805">Transcription regulation</keyword>
<keyword evidence="2" id="KW-0678">Repressor</keyword>
<dbReference type="InterPro" id="IPR036600">
    <property type="entry name" value="PAH_sf"/>
</dbReference>
<gene>
    <name evidence="10" type="primary">SIN3_2</name>
    <name evidence="10" type="ORF">EC973_002835</name>
</gene>
<feature type="region of interest" description="Disordered" evidence="8">
    <location>
        <begin position="1286"/>
        <end position="1308"/>
    </location>
</feature>
<sequence length="1308" mass="147551">MSTVAYSNAPQVTAQIHHAGVTTLPPASSLTSSVDAHTSKLGPTSKPVLPPIPARGPPSSPFVEHASKPVNKVQRPPSPPPPAQAQSQSQNTNTGYRPLNVRDALTYLDQVKVQFSDQPDVYNRFLDIMKDFKSQAIDTPGVIERVSTLFKGHPTLISGFNTFLPPGYRIECSIDPREPDVIRVTTPSGTTTTTGGGGRLRLDQENSIPGGASSVGPYYQPYAHIPPPPGPPGPPGPPSIHSTGPSSYLPVAGHSRPPLPPHQSNIPNQTSSQQANGKRGPVEFNHAINYVNKIKNRFAGEPETYKQFLEILQTYQKEQRPIQEVYSHVQFLFNSAPDLLDEFKQFLPDITGQPAGAILDLDGPPYYGPKRSFGTPPPSSAILPSGKKKRPTIGERTALGGMHGKTSKRSKLYHKGGMVTDLDQTDAYSYPSSPFDPVRPSITSEEVELFERIRKHIGNKPSYEEFLKTLNLYTQQIVNLDTLVDQVEIFLGSNKELFDWFKSVIGHQPTEKPVERPTNVIAKPDLMHCKTVDSSPSYRIVPKEWQTQPCSGRDQLAWEVLNDEYVSHPIWASEDDGFVASKKSHYEEAMHRCEEERYDYNLNIEANLNVIALLEPIARKIETMTAEEKNNFRLTPGLGGQSKSIYERIIKKVYDKERGSEIIELLYSNPAQVVPVLLNRLKQKDDEWKKAQREWNKIWRELDAKSFYKALDYQGITFKGNDRKAMAVKALVAEIETKYKKQHAPEKSIVPGPKAKVDYQFRHFFKDPEVFRDVTRLIFFYIDRQSGFTSSDREKIRTFIRTFIPFCFHVDDIVPEGMLTYSDDADDEEMAEDDDDTHSTNTEDSESDIGRSPSMRSMSPSKRRNGRGGRNHQEEEATMDLLRDVLTKNQAALDDTNGTVDAEVTPKSPSAPREATPVIDNDAPIKTEETEESTAQEFSAVATDQNSPMQSENAYGNSNVTEEELSREGDKLLAAAAVATAPGLRRRTAYSFFCNTTFYCFFRLYEMVYSRLLKMKELDAETRADPRKGKKVNKVALDLGLYSTRYDDIDLSNGGYNCVLDLIDRFFDGELDQATFEDSIRYIFPTQAYELFTIDKLIHAVIKQIQAITVDSKSVELIRLFRSDQNLESTSPRIMSVYRLRAEEILGPDENLYKISFDTDAATMSIQLLGKDDYMLEPTAKDRYEDYVASYMNWLQTTEGINAALMKPTFLRRSLRPQDDHLNEIYVRSRLQYKIDQDTYHMYYIVGSEDIFIRPRTSRASTVNFEPSAKWTDWLESSSTGWATGLDETSKTSMEKEARKLLTGTDEL</sequence>
<dbReference type="GO" id="GO:0010628">
    <property type="term" value="P:positive regulation of gene expression"/>
    <property type="evidence" value="ECO:0007669"/>
    <property type="project" value="UniProtKB-ARBA"/>
</dbReference>
<dbReference type="InterPro" id="IPR031693">
    <property type="entry name" value="Sin3_C"/>
</dbReference>
<dbReference type="SMART" id="SM00761">
    <property type="entry name" value="HDAC_interact"/>
    <property type="match status" value="1"/>
</dbReference>
<feature type="domain" description="Histone deacetylase interacting" evidence="9">
    <location>
        <begin position="530"/>
        <end position="631"/>
    </location>
</feature>
<dbReference type="InterPro" id="IPR013194">
    <property type="entry name" value="HDAC_interact_dom"/>
</dbReference>
<evidence type="ECO:0000313" key="10">
    <source>
        <dbReference type="EMBL" id="KAF7722709.1"/>
    </source>
</evidence>
<dbReference type="EMBL" id="JABAYA010000181">
    <property type="protein sequence ID" value="KAF7722709.1"/>
    <property type="molecule type" value="Genomic_DNA"/>
</dbReference>
<dbReference type="InterPro" id="IPR003822">
    <property type="entry name" value="PAH"/>
</dbReference>